<organism evidence="3 4">
    <name type="scientific">Saxibacter everestensis</name>
    <dbReference type="NCBI Taxonomy" id="2909229"/>
    <lineage>
        <taxon>Bacteria</taxon>
        <taxon>Bacillati</taxon>
        <taxon>Actinomycetota</taxon>
        <taxon>Actinomycetes</taxon>
        <taxon>Micrococcales</taxon>
        <taxon>Brevibacteriaceae</taxon>
        <taxon>Saxibacter</taxon>
    </lineage>
</organism>
<keyword evidence="4" id="KW-1185">Reference proteome</keyword>
<proteinExistence type="inferred from homology"/>
<dbReference type="Gene3D" id="3.40.50.720">
    <property type="entry name" value="NAD(P)-binding Rossmann-like Domain"/>
    <property type="match status" value="1"/>
</dbReference>
<sequence>MHIALIGATGTIGTAVNRQLKDRGHTVSALSRSTNPALSIEDHASIVNALESLEQIDAVAVASGSTPFKPLPELSRTDFAAALGNKALGQIDIAQTAVSILPEGGSITLISGILANVPVTQGTTASVANAAIEAYVRSAAGLLPRGIRINAISPSVLTESLDGYAPFFPGISPVDADDVAAAYVRSIEGAETGQVITVL</sequence>
<dbReference type="Pfam" id="PF13561">
    <property type="entry name" value="adh_short_C2"/>
    <property type="match status" value="1"/>
</dbReference>
<protein>
    <submittedName>
        <fullName evidence="3">Short chain dehydrogenase</fullName>
    </submittedName>
</protein>
<dbReference type="Proteomes" id="UP001209083">
    <property type="component" value="Chromosome"/>
</dbReference>
<dbReference type="InterPro" id="IPR051122">
    <property type="entry name" value="SDR_DHRS6-like"/>
</dbReference>
<accession>A0ABY8QV14</accession>
<dbReference type="NCBIfam" id="NF005754">
    <property type="entry name" value="PRK07578.1"/>
    <property type="match status" value="1"/>
</dbReference>
<comment type="similarity">
    <text evidence="1">Belongs to the short-chain dehydrogenases/reductases (SDR) family.</text>
</comment>
<evidence type="ECO:0000256" key="1">
    <source>
        <dbReference type="ARBA" id="ARBA00006484"/>
    </source>
</evidence>
<evidence type="ECO:0000313" key="4">
    <source>
        <dbReference type="Proteomes" id="UP001209083"/>
    </source>
</evidence>
<evidence type="ECO:0000256" key="2">
    <source>
        <dbReference type="ARBA" id="ARBA00023002"/>
    </source>
</evidence>
<evidence type="ECO:0000313" key="3">
    <source>
        <dbReference type="EMBL" id="WGW12129.1"/>
    </source>
</evidence>
<name>A0ABY8QV14_9MICO</name>
<dbReference type="PANTHER" id="PTHR43477">
    <property type="entry name" value="DIHYDROANTICAPSIN 7-DEHYDROGENASE"/>
    <property type="match status" value="1"/>
</dbReference>
<dbReference type="PANTHER" id="PTHR43477:SF1">
    <property type="entry name" value="DIHYDROANTICAPSIN 7-DEHYDROGENASE"/>
    <property type="match status" value="1"/>
</dbReference>
<gene>
    <name evidence="3" type="ORF">LWF01_18940</name>
</gene>
<dbReference type="InterPro" id="IPR002347">
    <property type="entry name" value="SDR_fam"/>
</dbReference>
<keyword evidence="2" id="KW-0560">Oxidoreductase</keyword>
<dbReference type="CDD" id="cd11731">
    <property type="entry name" value="Lin1944_like_SDR_c"/>
    <property type="match status" value="1"/>
</dbReference>
<dbReference type="RefSeq" id="WP_349638928.1">
    <property type="nucleotide sequence ID" value="NZ_CP090958.1"/>
</dbReference>
<dbReference type="InterPro" id="IPR036291">
    <property type="entry name" value="NAD(P)-bd_dom_sf"/>
</dbReference>
<dbReference type="SUPFAM" id="SSF51735">
    <property type="entry name" value="NAD(P)-binding Rossmann-fold domains"/>
    <property type="match status" value="1"/>
</dbReference>
<dbReference type="EMBL" id="CP090958">
    <property type="protein sequence ID" value="WGW12129.1"/>
    <property type="molecule type" value="Genomic_DNA"/>
</dbReference>
<reference evidence="3 4" key="1">
    <citation type="submission" date="2023-05" db="EMBL/GenBank/DDBJ databases">
        <title>Lithophilousrod everest ZFBP1038 complete genpme.</title>
        <authorList>
            <person name="Tian M."/>
        </authorList>
    </citation>
    <scope>NUCLEOTIDE SEQUENCE [LARGE SCALE GENOMIC DNA]</scope>
    <source>
        <strain evidence="3 4">ZFBP1038</strain>
    </source>
</reference>